<dbReference type="Proteomes" id="UP000002038">
    <property type="component" value="Unassembled WGS sequence"/>
</dbReference>
<dbReference type="EMBL" id="GG657452">
    <property type="protein sequence ID" value="OAT07144.1"/>
    <property type="molecule type" value="Genomic_DNA"/>
</dbReference>
<dbReference type="AlphaFoldDB" id="A0A179UGN9"/>
<dbReference type="KEGG" id="bgh:BDBG_16773"/>
<organism evidence="2 3">
    <name type="scientific">Blastomyces gilchristii (strain SLH14081)</name>
    <name type="common">Blastomyces dermatitidis</name>
    <dbReference type="NCBI Taxonomy" id="559298"/>
    <lineage>
        <taxon>Eukaryota</taxon>
        <taxon>Fungi</taxon>
        <taxon>Dikarya</taxon>
        <taxon>Ascomycota</taxon>
        <taxon>Pezizomycotina</taxon>
        <taxon>Eurotiomycetes</taxon>
        <taxon>Eurotiomycetidae</taxon>
        <taxon>Onygenales</taxon>
        <taxon>Ajellomycetaceae</taxon>
        <taxon>Blastomyces</taxon>
    </lineage>
</organism>
<reference evidence="3" key="1">
    <citation type="journal article" date="2015" name="PLoS Genet.">
        <title>The dynamic genome and transcriptome of the human fungal pathogen Blastomyces and close relative Emmonsia.</title>
        <authorList>
            <person name="Munoz J.F."/>
            <person name="Gauthier G.M."/>
            <person name="Desjardins C.A."/>
            <person name="Gallo J.E."/>
            <person name="Holder J."/>
            <person name="Sullivan T.D."/>
            <person name="Marty A.J."/>
            <person name="Carmen J.C."/>
            <person name="Chen Z."/>
            <person name="Ding L."/>
            <person name="Gujja S."/>
            <person name="Magrini V."/>
            <person name="Misas E."/>
            <person name="Mitreva M."/>
            <person name="Priest M."/>
            <person name="Saif S."/>
            <person name="Whiston E.A."/>
            <person name="Young S."/>
            <person name="Zeng Q."/>
            <person name="Goldman W.E."/>
            <person name="Mardis E.R."/>
            <person name="Taylor J.W."/>
            <person name="McEwen J.G."/>
            <person name="Clay O.K."/>
            <person name="Klein B.S."/>
            <person name="Cuomo C.A."/>
        </authorList>
    </citation>
    <scope>NUCLEOTIDE SEQUENCE [LARGE SCALE GENOMIC DNA]</scope>
    <source>
        <strain evidence="3">SLH14081</strain>
    </source>
</reference>
<accession>A0A179UGN9</accession>
<dbReference type="PANTHER" id="PTHR38048">
    <property type="entry name" value="EXPRESSED PROTEIN"/>
    <property type="match status" value="1"/>
</dbReference>
<evidence type="ECO:0008006" key="4">
    <source>
        <dbReference type="Google" id="ProtNLM"/>
    </source>
</evidence>
<evidence type="ECO:0000313" key="2">
    <source>
        <dbReference type="EMBL" id="OAT07144.1"/>
    </source>
</evidence>
<feature type="compositionally biased region" description="Polar residues" evidence="1">
    <location>
        <begin position="59"/>
        <end position="80"/>
    </location>
</feature>
<keyword evidence="3" id="KW-1185">Reference proteome</keyword>
<gene>
    <name evidence="2" type="ORF">BDBG_16773</name>
</gene>
<dbReference type="GeneID" id="8505796"/>
<dbReference type="RefSeq" id="XP_002626077.2">
    <property type="nucleotide sequence ID" value="XM_002626031.2"/>
</dbReference>
<evidence type="ECO:0000313" key="3">
    <source>
        <dbReference type="Proteomes" id="UP000002038"/>
    </source>
</evidence>
<feature type="region of interest" description="Disordered" evidence="1">
    <location>
        <begin position="59"/>
        <end position="88"/>
    </location>
</feature>
<dbReference type="Gene3D" id="1.20.120.520">
    <property type="entry name" value="nmb1532 protein domain like"/>
    <property type="match status" value="1"/>
</dbReference>
<protein>
    <recommendedName>
        <fullName evidence="4">Hemerythrin-like domain-containing protein</fullName>
    </recommendedName>
</protein>
<sequence length="363" mass="41208">MTRYYRALCLQMQPFGISNRAAVWMTTSHLCLNLPTSTSTPPRFQASRNSRSVSFRALNRTNPSESASTASKNCRQQQNGPCAIPPANRAFSAPSKVGRIYDPNMAKPWADTPMSLISETGYKERSDIPPGHFAITAAQNMANLHNVIIRGFNASYNQCLAVKLDTVDASDFLLYNRGLYKSIKTHHDVEEEISFPSLVKLTGVQDIMDQNIQEHKDFDEGLEMFRKFVFETDAKSYDGKRLQEIMDIMFPVLHKHLVGEIRTLLDLAKYDSKKLEEWWSDTGKKAQKDLDVFQDAPLMLGCIDSTFKMDGDSRLFPPIPAPIKYLSKYILEWRYSGRWRFNPCDTFGNPRPLAFPNPGGSKL</sequence>
<name>A0A179UGN9_BLAGS</name>
<dbReference type="PANTHER" id="PTHR38048:SF2">
    <property type="entry name" value="HEMERYTHRIN-LIKE DOMAIN-CONTAINING PROTEIN"/>
    <property type="match status" value="1"/>
</dbReference>
<proteinExistence type="predicted"/>
<dbReference type="VEuPathDB" id="FungiDB:BDBG_16773"/>
<dbReference type="InterPro" id="IPR053206">
    <property type="entry name" value="Dimeric_xanthone_biosynth"/>
</dbReference>
<evidence type="ECO:0000256" key="1">
    <source>
        <dbReference type="SAM" id="MobiDB-lite"/>
    </source>
</evidence>
<dbReference type="OrthoDB" id="58416at2759"/>